<evidence type="ECO:0000313" key="7">
    <source>
        <dbReference type="EMBL" id="QEA11917.1"/>
    </source>
</evidence>
<comment type="subcellular location">
    <subcellularLocation>
        <location evidence="1">Cell membrane</location>
        <topology evidence="1">Multi-pass membrane protein</topology>
    </subcellularLocation>
</comment>
<dbReference type="Proteomes" id="UP000321199">
    <property type="component" value="Chromosome"/>
</dbReference>
<evidence type="ECO:0000256" key="6">
    <source>
        <dbReference type="SAM" id="Phobius"/>
    </source>
</evidence>
<evidence type="ECO:0000256" key="2">
    <source>
        <dbReference type="ARBA" id="ARBA00022475"/>
    </source>
</evidence>
<feature type="transmembrane region" description="Helical" evidence="6">
    <location>
        <begin position="80"/>
        <end position="97"/>
    </location>
</feature>
<feature type="transmembrane region" description="Helical" evidence="6">
    <location>
        <begin position="103"/>
        <end position="123"/>
    </location>
</feature>
<dbReference type="OrthoDB" id="3296441at2"/>
<evidence type="ECO:0000313" key="8">
    <source>
        <dbReference type="Proteomes" id="UP000321199"/>
    </source>
</evidence>
<dbReference type="PANTHER" id="PTHR33545">
    <property type="entry name" value="UPF0750 MEMBRANE PROTEIN YITT-RELATED"/>
    <property type="match status" value="1"/>
</dbReference>
<proteinExistence type="predicted"/>
<organism evidence="7 8">
    <name type="scientific">Comamonas flocculans</name>
    <dbReference type="NCBI Taxonomy" id="2597701"/>
    <lineage>
        <taxon>Bacteria</taxon>
        <taxon>Pseudomonadati</taxon>
        <taxon>Pseudomonadota</taxon>
        <taxon>Betaproteobacteria</taxon>
        <taxon>Burkholderiales</taxon>
        <taxon>Comamonadaceae</taxon>
        <taxon>Comamonas</taxon>
    </lineage>
</organism>
<feature type="transmembrane region" description="Helical" evidence="6">
    <location>
        <begin position="12"/>
        <end position="44"/>
    </location>
</feature>
<keyword evidence="5 6" id="KW-0472">Membrane</keyword>
<dbReference type="InterPro" id="IPR003740">
    <property type="entry name" value="YitT"/>
</dbReference>
<reference evidence="7 8" key="1">
    <citation type="submission" date="2019-07" db="EMBL/GenBank/DDBJ databases">
        <title>Complete genome sequence of Comamonas sp. NLF 7-7 isolated from livestock.</title>
        <authorList>
            <person name="Kim D.H."/>
            <person name="Kim J.G."/>
        </authorList>
    </citation>
    <scope>NUCLEOTIDE SEQUENCE [LARGE SCALE GENOMIC DNA]</scope>
    <source>
        <strain evidence="7 8">NLF 7-7</strain>
    </source>
</reference>
<dbReference type="KEGG" id="cof:FOZ74_02060"/>
<dbReference type="RefSeq" id="WP_146911511.1">
    <property type="nucleotide sequence ID" value="NZ_CP042344.1"/>
</dbReference>
<dbReference type="Pfam" id="PF02588">
    <property type="entry name" value="YitT_membrane"/>
    <property type="match status" value="1"/>
</dbReference>
<sequence length="197" mass="21409">MTQHTRTEDALAIVTGVTLVSTGIAFLAKAGLLTGGIAGLSFVLHYSTGWSFGLLFFVLNLPFYWLGLRRMGWRFTLKTFAAVALLSLMTEAQLRWLHLSDMAMPYAALVGGLIMAMGFLVLFRHQSSLGGIGILALYLQEHRGWRAGKVQMAVDSAIVATALVTLALDRVLWSVVCAVVLNLVLAMNHKPGRYVAA</sequence>
<feature type="transmembrane region" description="Helical" evidence="6">
    <location>
        <begin position="50"/>
        <end position="68"/>
    </location>
</feature>
<keyword evidence="2" id="KW-1003">Cell membrane</keyword>
<gene>
    <name evidence="7" type="ORF">FOZ74_02060</name>
</gene>
<dbReference type="GO" id="GO:0005886">
    <property type="term" value="C:plasma membrane"/>
    <property type="evidence" value="ECO:0007669"/>
    <property type="project" value="UniProtKB-SubCell"/>
</dbReference>
<dbReference type="AlphaFoldDB" id="A0A5B8RVU6"/>
<dbReference type="InterPro" id="IPR051461">
    <property type="entry name" value="UPF0750_membrane"/>
</dbReference>
<keyword evidence="4 6" id="KW-1133">Transmembrane helix</keyword>
<evidence type="ECO:0000256" key="3">
    <source>
        <dbReference type="ARBA" id="ARBA00022692"/>
    </source>
</evidence>
<dbReference type="PANTHER" id="PTHR33545:SF5">
    <property type="entry name" value="UPF0750 MEMBRANE PROTEIN YITT"/>
    <property type="match status" value="1"/>
</dbReference>
<keyword evidence="3 6" id="KW-0812">Transmembrane</keyword>
<dbReference type="EMBL" id="CP042344">
    <property type="protein sequence ID" value="QEA11917.1"/>
    <property type="molecule type" value="Genomic_DNA"/>
</dbReference>
<keyword evidence="8" id="KW-1185">Reference proteome</keyword>
<accession>A0A5B8RVU6</accession>
<evidence type="ECO:0000256" key="4">
    <source>
        <dbReference type="ARBA" id="ARBA00022989"/>
    </source>
</evidence>
<evidence type="ECO:0000256" key="1">
    <source>
        <dbReference type="ARBA" id="ARBA00004651"/>
    </source>
</evidence>
<name>A0A5B8RVU6_9BURK</name>
<feature type="transmembrane region" description="Helical" evidence="6">
    <location>
        <begin position="171"/>
        <end position="188"/>
    </location>
</feature>
<evidence type="ECO:0000256" key="5">
    <source>
        <dbReference type="ARBA" id="ARBA00023136"/>
    </source>
</evidence>
<protein>
    <submittedName>
        <fullName evidence="7">YitT family protein</fullName>
    </submittedName>
</protein>